<dbReference type="Proteomes" id="UP001139646">
    <property type="component" value="Unassembled WGS sequence"/>
</dbReference>
<dbReference type="InterPro" id="IPR029044">
    <property type="entry name" value="Nucleotide-diphossugar_trans"/>
</dbReference>
<comment type="caution">
    <text evidence="2">The sequence shown here is derived from an EMBL/GenBank/DDBJ whole genome shotgun (WGS) entry which is preliminary data.</text>
</comment>
<dbReference type="SUPFAM" id="SSF53448">
    <property type="entry name" value="Nucleotide-diphospho-sugar transferases"/>
    <property type="match status" value="1"/>
</dbReference>
<proteinExistence type="predicted"/>
<keyword evidence="1" id="KW-0812">Transmembrane</keyword>
<evidence type="ECO:0000256" key="1">
    <source>
        <dbReference type="SAM" id="Phobius"/>
    </source>
</evidence>
<keyword evidence="3" id="KW-1185">Reference proteome</keyword>
<evidence type="ECO:0000313" key="3">
    <source>
        <dbReference type="Proteomes" id="UP001139646"/>
    </source>
</evidence>
<feature type="transmembrane region" description="Helical" evidence="1">
    <location>
        <begin position="201"/>
        <end position="219"/>
    </location>
</feature>
<accession>A0ABS9WWE8</accession>
<evidence type="ECO:0000313" key="2">
    <source>
        <dbReference type="EMBL" id="MCI2282233.1"/>
    </source>
</evidence>
<keyword evidence="1" id="KW-0472">Membrane</keyword>
<feature type="transmembrane region" description="Helical" evidence="1">
    <location>
        <begin position="157"/>
        <end position="189"/>
    </location>
</feature>
<reference evidence="2" key="1">
    <citation type="submission" date="2022-01" db="EMBL/GenBank/DDBJ databases">
        <title>Colwellia maritima, isolated from seawater.</title>
        <authorList>
            <person name="Kristyanto S."/>
            <person name="Jung J."/>
            <person name="Jeon C.O."/>
        </authorList>
    </citation>
    <scope>NUCLEOTIDE SEQUENCE</scope>
    <source>
        <strain evidence="2">MSW7</strain>
    </source>
</reference>
<organism evidence="2 3">
    <name type="scientific">Colwellia maritima</name>
    <dbReference type="NCBI Taxonomy" id="2912588"/>
    <lineage>
        <taxon>Bacteria</taxon>
        <taxon>Pseudomonadati</taxon>
        <taxon>Pseudomonadota</taxon>
        <taxon>Gammaproteobacteria</taxon>
        <taxon>Alteromonadales</taxon>
        <taxon>Colwelliaceae</taxon>
        <taxon>Colwellia</taxon>
    </lineage>
</organism>
<evidence type="ECO:0008006" key="4">
    <source>
        <dbReference type="Google" id="ProtNLM"/>
    </source>
</evidence>
<keyword evidence="1" id="KW-1133">Transmembrane helix</keyword>
<name>A0ABS9WWE8_9GAMM</name>
<gene>
    <name evidence="2" type="ORF">L3081_00965</name>
</gene>
<dbReference type="EMBL" id="JAKKSL010000001">
    <property type="protein sequence ID" value="MCI2282233.1"/>
    <property type="molecule type" value="Genomic_DNA"/>
</dbReference>
<sequence>MKRLVAHFDDNKVGAVCGELNLFNPGDNNNQDSTYWLYEQFLKDKEGQLDALLGANGAIYAIRTHLYTPIPVNTVVDDFLIVMNVAKQKLKIIYDKNALAHEEIAPSIAEEGKRRIRIGTGNYQAFTRLFWALNPFIGWRFFSYFSHKVLRWFTPHFMIIAFMSNVILIGNMFYNTVLLIQLIAYYLAFWGQKVSERGRPIPASIALLTFFVSMNYALLQGFYRFAFKNIKGTWQRTSR</sequence>
<protein>
    <recommendedName>
        <fullName evidence="4">Glycosyltransferase 2-like domain-containing protein</fullName>
    </recommendedName>
</protein>